<dbReference type="Proteomes" id="UP000286482">
    <property type="component" value="Unassembled WGS sequence"/>
</dbReference>
<dbReference type="SUPFAM" id="SSF158472">
    <property type="entry name" value="HAMP domain-like"/>
    <property type="match status" value="1"/>
</dbReference>
<evidence type="ECO:0000256" key="3">
    <source>
        <dbReference type="ARBA" id="ARBA00022679"/>
    </source>
</evidence>
<keyword evidence="8" id="KW-1185">Reference proteome</keyword>
<gene>
    <name evidence="7" type="ORF">DBZ36_11770</name>
</gene>
<dbReference type="SUPFAM" id="SSF55874">
    <property type="entry name" value="ATPase domain of HSP90 chaperone/DNA topoisomerase II/histidine kinase"/>
    <property type="match status" value="1"/>
</dbReference>
<dbReference type="Pfam" id="PF00672">
    <property type="entry name" value="HAMP"/>
    <property type="match status" value="1"/>
</dbReference>
<dbReference type="Gene3D" id="3.30.565.10">
    <property type="entry name" value="Histidine kinase-like ATPase, C-terminal domain"/>
    <property type="match status" value="1"/>
</dbReference>
<evidence type="ECO:0000259" key="6">
    <source>
        <dbReference type="PROSITE" id="PS50885"/>
    </source>
</evidence>
<dbReference type="OrthoDB" id="2514702at2"/>
<evidence type="ECO:0000256" key="1">
    <source>
        <dbReference type="ARBA" id="ARBA00004370"/>
    </source>
</evidence>
<accession>A0A420EB61</accession>
<evidence type="ECO:0000256" key="4">
    <source>
        <dbReference type="ARBA" id="ARBA00022777"/>
    </source>
</evidence>
<evidence type="ECO:0000313" key="7">
    <source>
        <dbReference type="EMBL" id="RKF17920.1"/>
    </source>
</evidence>
<dbReference type="InterPro" id="IPR036890">
    <property type="entry name" value="HATPase_C_sf"/>
</dbReference>
<dbReference type="PANTHER" id="PTHR34220">
    <property type="entry name" value="SENSOR HISTIDINE KINASE YPDA"/>
    <property type="match status" value="1"/>
</dbReference>
<keyword evidence="2" id="KW-0597">Phosphoprotein</keyword>
<evidence type="ECO:0000256" key="5">
    <source>
        <dbReference type="SAM" id="Phobius"/>
    </source>
</evidence>
<feature type="domain" description="HAMP" evidence="6">
    <location>
        <begin position="320"/>
        <end position="372"/>
    </location>
</feature>
<dbReference type="GO" id="GO:0016020">
    <property type="term" value="C:membrane"/>
    <property type="evidence" value="ECO:0007669"/>
    <property type="project" value="UniProtKB-SubCell"/>
</dbReference>
<keyword evidence="3" id="KW-0808">Transferase</keyword>
<dbReference type="InterPro" id="IPR050640">
    <property type="entry name" value="Bact_2-comp_sensor_kinase"/>
</dbReference>
<dbReference type="InterPro" id="IPR003660">
    <property type="entry name" value="HAMP_dom"/>
</dbReference>
<dbReference type="SMART" id="SM00304">
    <property type="entry name" value="HAMP"/>
    <property type="match status" value="1"/>
</dbReference>
<dbReference type="CDD" id="cd06225">
    <property type="entry name" value="HAMP"/>
    <property type="match status" value="1"/>
</dbReference>
<protein>
    <submittedName>
        <fullName evidence="7">Sensor histidine kinase</fullName>
    </submittedName>
</protein>
<dbReference type="InterPro" id="IPR010559">
    <property type="entry name" value="Sig_transdc_His_kin_internal"/>
</dbReference>
<evidence type="ECO:0000313" key="8">
    <source>
        <dbReference type="Proteomes" id="UP000286482"/>
    </source>
</evidence>
<organism evidence="7 8">
    <name type="scientific">Alginatibacterium sediminis</name>
    <dbReference type="NCBI Taxonomy" id="2164068"/>
    <lineage>
        <taxon>Bacteria</taxon>
        <taxon>Pseudomonadati</taxon>
        <taxon>Pseudomonadota</taxon>
        <taxon>Gammaproteobacteria</taxon>
        <taxon>Alteromonadales</taxon>
        <taxon>Alteromonadaceae</taxon>
        <taxon>Alginatibacterium</taxon>
    </lineage>
</organism>
<keyword evidence="5" id="KW-0812">Transmembrane</keyword>
<proteinExistence type="predicted"/>
<dbReference type="RefSeq" id="WP_120355146.1">
    <property type="nucleotide sequence ID" value="NZ_RAQO01000006.1"/>
</dbReference>
<keyword evidence="5" id="KW-1133">Transmembrane helix</keyword>
<keyword evidence="4 7" id="KW-0418">Kinase</keyword>
<comment type="subcellular location">
    <subcellularLocation>
        <location evidence="1">Membrane</location>
    </subcellularLocation>
</comment>
<feature type="transmembrane region" description="Helical" evidence="5">
    <location>
        <begin position="296"/>
        <end position="324"/>
    </location>
</feature>
<sequence length="590" mass="66890">MRRTRIRHSLIGKVLALFILIVAIPSVAAGLTAMRLFLNILLEKSSDSYSLSVEHLNQQVDEELFQTKMSAYYVYLDLDLKQAISDFEVDRAGSLKAQRRVATKFENYRISPSFNNVNTVKIYAFNGLKMSFGDSVFSSAISDDWVLNNPLYQQAIEFPDRFIWSGIHSNTDGPGISDSISIFRVVKDRSYSSGVAMLYVNLDSKLFSSLVNGRNGLADSRIYVLDSNDNSITGTSVPKFVLDTINTAIDNSRSDYSQTIDIGGEKRLFVHYLSDYQWKIVGVLDVNQLRQSSLDLLGYFTLGFLLFLIIASIIWLAAVSYLLAPIKRLSAATKQVRRGNFAVHITPHGKDEIGQLTRDFNYMVAKVDTVLAESVAQNSREKDAQYRALQAQINPHFLYNTLNSIRWMAILQNADNIKRTIEVLARLLRNSTRKMDQFVTIDQEIENLKDYVYIEELAYSNRFKVEYNVDFKALSFQCFKFLLQPLVENAIFHGVLPKDGFGAIVVSVRKHSDTIEFEVFDNGIGMDSNASSVNHSSGHAGHKFNSIGLESVRERLQMCYLDDHCFSIDSEKGEYTRIRICIPMREHLDA</sequence>
<keyword evidence="5" id="KW-0472">Membrane</keyword>
<dbReference type="EMBL" id="RAQO01000006">
    <property type="protein sequence ID" value="RKF17920.1"/>
    <property type="molecule type" value="Genomic_DNA"/>
</dbReference>
<dbReference type="Gene3D" id="6.10.340.10">
    <property type="match status" value="1"/>
</dbReference>
<dbReference type="PANTHER" id="PTHR34220:SF7">
    <property type="entry name" value="SENSOR HISTIDINE KINASE YPDA"/>
    <property type="match status" value="1"/>
</dbReference>
<reference evidence="7 8" key="1">
    <citation type="submission" date="2018-09" db="EMBL/GenBank/DDBJ databases">
        <authorList>
            <person name="Wang Z."/>
        </authorList>
    </citation>
    <scope>NUCLEOTIDE SEQUENCE [LARGE SCALE GENOMIC DNA]</scope>
    <source>
        <strain evidence="7 8">ALS 81</strain>
    </source>
</reference>
<dbReference type="AlphaFoldDB" id="A0A420EB61"/>
<dbReference type="Pfam" id="PF02518">
    <property type="entry name" value="HATPase_c"/>
    <property type="match status" value="1"/>
</dbReference>
<dbReference type="PROSITE" id="PS50885">
    <property type="entry name" value="HAMP"/>
    <property type="match status" value="1"/>
</dbReference>
<dbReference type="Pfam" id="PF06580">
    <property type="entry name" value="His_kinase"/>
    <property type="match status" value="1"/>
</dbReference>
<name>A0A420EB61_9ALTE</name>
<dbReference type="InterPro" id="IPR003594">
    <property type="entry name" value="HATPase_dom"/>
</dbReference>
<comment type="caution">
    <text evidence="7">The sequence shown here is derived from an EMBL/GenBank/DDBJ whole genome shotgun (WGS) entry which is preliminary data.</text>
</comment>
<dbReference type="GO" id="GO:0000155">
    <property type="term" value="F:phosphorelay sensor kinase activity"/>
    <property type="evidence" value="ECO:0007669"/>
    <property type="project" value="InterPro"/>
</dbReference>
<evidence type="ECO:0000256" key="2">
    <source>
        <dbReference type="ARBA" id="ARBA00022553"/>
    </source>
</evidence>